<dbReference type="AlphaFoldDB" id="A0A0F9L491"/>
<dbReference type="EMBL" id="LAZR01012036">
    <property type="protein sequence ID" value="KKM46518.1"/>
    <property type="molecule type" value="Genomic_DNA"/>
</dbReference>
<sequence>MIDKAHESKLIRSILRLKDDKAHAVYLVDGTKINIVRDRYNGAWLEIGPVSTYTADSHLTLKGRS</sequence>
<evidence type="ECO:0000313" key="1">
    <source>
        <dbReference type="EMBL" id="KKM46518.1"/>
    </source>
</evidence>
<reference evidence="1" key="1">
    <citation type="journal article" date="2015" name="Nature">
        <title>Complex archaea that bridge the gap between prokaryotes and eukaryotes.</title>
        <authorList>
            <person name="Spang A."/>
            <person name="Saw J.H."/>
            <person name="Jorgensen S.L."/>
            <person name="Zaremba-Niedzwiedzka K."/>
            <person name="Martijn J."/>
            <person name="Lind A.E."/>
            <person name="van Eijk R."/>
            <person name="Schleper C."/>
            <person name="Guy L."/>
            <person name="Ettema T.J."/>
        </authorList>
    </citation>
    <scope>NUCLEOTIDE SEQUENCE</scope>
</reference>
<protein>
    <submittedName>
        <fullName evidence="1">Uncharacterized protein</fullName>
    </submittedName>
</protein>
<organism evidence="1">
    <name type="scientific">marine sediment metagenome</name>
    <dbReference type="NCBI Taxonomy" id="412755"/>
    <lineage>
        <taxon>unclassified sequences</taxon>
        <taxon>metagenomes</taxon>
        <taxon>ecological metagenomes</taxon>
    </lineage>
</organism>
<proteinExistence type="predicted"/>
<gene>
    <name evidence="1" type="ORF">LCGC14_1559860</name>
</gene>
<comment type="caution">
    <text evidence="1">The sequence shown here is derived from an EMBL/GenBank/DDBJ whole genome shotgun (WGS) entry which is preliminary data.</text>
</comment>
<name>A0A0F9L491_9ZZZZ</name>
<accession>A0A0F9L491</accession>